<dbReference type="EMBL" id="AY816154">
    <property type="protein sequence ID" value="AAW27886.1"/>
    <property type="molecule type" value="mRNA"/>
</dbReference>
<dbReference type="AlphaFoldDB" id="Q5D8H0"/>
<reference evidence="3" key="2">
    <citation type="journal article" date="2006" name="PLoS Pathog.">
        <title>New perspectives on host-parasite interplay by comparative transcriptomic and proteomic analyses of Schistosoma japonicum.</title>
        <authorList>
            <person name="Liu F."/>
            <person name="Lu J."/>
            <person name="Hu W."/>
            <person name="Wang S.Y."/>
            <person name="Cui S.J."/>
            <person name="Chi M."/>
            <person name="Yan Q."/>
            <person name="Wang X.R."/>
            <person name="Song H.D."/>
            <person name="Xu X.N."/>
            <person name="Wang J.J."/>
            <person name="Zhang X.L."/>
            <person name="Zhang X."/>
            <person name="Wang Z.Q."/>
            <person name="Xue C.L."/>
            <person name="Brindley P.J."/>
            <person name="McManus D.P."/>
            <person name="Yang P.Y."/>
            <person name="Feng Z."/>
            <person name="Chen Z."/>
            <person name="Han Z.G."/>
        </authorList>
    </citation>
    <scope>NUCLEOTIDE SEQUENCE</scope>
</reference>
<keyword evidence="2" id="KW-0732">Signal</keyword>
<evidence type="ECO:0000256" key="2">
    <source>
        <dbReference type="SAM" id="SignalP"/>
    </source>
</evidence>
<sequence>MNIALALLFILQLHSIQLQPTSGVDGEKSSQVDSYNMKVRIMLKMINLSCNNVFSELKRTTNFQKNIQNSLKVVQQIKESFTKFNVTLNKMLKENRNIKLKKDSKEREKLMIRMKKIKQNITNAKNPFEKLVSMVLNIKLWMNRLKNEKTIDNIF</sequence>
<evidence type="ECO:0000256" key="1">
    <source>
        <dbReference type="SAM" id="Coils"/>
    </source>
</evidence>
<feature type="signal peptide" evidence="2">
    <location>
        <begin position="1"/>
        <end position="23"/>
    </location>
</feature>
<keyword evidence="1" id="KW-0175">Coiled coil</keyword>
<accession>Q5D8H0</accession>
<evidence type="ECO:0000313" key="3">
    <source>
        <dbReference type="EMBL" id="AAW27886.1"/>
    </source>
</evidence>
<feature type="chain" id="PRO_5004254094" evidence="2">
    <location>
        <begin position="24"/>
        <end position="155"/>
    </location>
</feature>
<name>Q5D8H0_SCHJA</name>
<proteinExistence type="evidence at transcript level"/>
<organism evidence="3">
    <name type="scientific">Schistosoma japonicum</name>
    <name type="common">Blood fluke</name>
    <dbReference type="NCBI Taxonomy" id="6182"/>
    <lineage>
        <taxon>Eukaryota</taxon>
        <taxon>Metazoa</taxon>
        <taxon>Spiralia</taxon>
        <taxon>Lophotrochozoa</taxon>
        <taxon>Platyhelminthes</taxon>
        <taxon>Trematoda</taxon>
        <taxon>Digenea</taxon>
        <taxon>Strigeidida</taxon>
        <taxon>Schistosomatoidea</taxon>
        <taxon>Schistosomatidae</taxon>
        <taxon>Schistosoma</taxon>
    </lineage>
</organism>
<feature type="coiled-coil region" evidence="1">
    <location>
        <begin position="88"/>
        <end position="120"/>
    </location>
</feature>
<reference evidence="3" key="1">
    <citation type="submission" date="2004-11" db="EMBL/GenBank/DDBJ databases">
        <title>The full-length cDNA sequences of Schistosoma japonicum genes.</title>
        <authorList>
            <person name="Han Z."/>
        </authorList>
    </citation>
    <scope>NUCLEOTIDE SEQUENCE</scope>
</reference>
<protein>
    <submittedName>
        <fullName evidence="3">SJCHGC03235 protein</fullName>
    </submittedName>
</protein>